<reference evidence="3 4" key="1">
    <citation type="submission" date="2020-11" db="EMBL/GenBank/DDBJ databases">
        <authorList>
            <person name="Kim M.K."/>
        </authorList>
    </citation>
    <scope>NUCLEOTIDE SEQUENCE [LARGE SCALE GENOMIC DNA]</scope>
    <source>
        <strain evidence="3 4">BT683</strain>
    </source>
</reference>
<feature type="chain" id="PRO_5047014112" description="Kazal-like domain-containing protein" evidence="1">
    <location>
        <begin position="20"/>
        <end position="85"/>
    </location>
</feature>
<dbReference type="PROSITE" id="PS51465">
    <property type="entry name" value="KAZAL_2"/>
    <property type="match status" value="1"/>
</dbReference>
<protein>
    <recommendedName>
        <fullName evidence="2">Kazal-like domain-containing protein</fullName>
    </recommendedName>
</protein>
<evidence type="ECO:0000256" key="1">
    <source>
        <dbReference type="SAM" id="SignalP"/>
    </source>
</evidence>
<organism evidence="3 4">
    <name type="scientific">Hymenobacter jeongseonensis</name>
    <dbReference type="NCBI Taxonomy" id="2791027"/>
    <lineage>
        <taxon>Bacteria</taxon>
        <taxon>Pseudomonadati</taxon>
        <taxon>Bacteroidota</taxon>
        <taxon>Cytophagia</taxon>
        <taxon>Cytophagales</taxon>
        <taxon>Hymenobacteraceae</taxon>
        <taxon>Hymenobacter</taxon>
    </lineage>
</organism>
<comment type="caution">
    <text evidence="3">The sequence shown here is derived from an EMBL/GenBank/DDBJ whole genome shotgun (WGS) entry which is preliminary data.</text>
</comment>
<name>A0ABS0IEC5_9BACT</name>
<dbReference type="CDD" id="cd00104">
    <property type="entry name" value="KAZAL_FS"/>
    <property type="match status" value="1"/>
</dbReference>
<dbReference type="Gene3D" id="3.30.60.30">
    <property type="match status" value="1"/>
</dbReference>
<sequence>MKTLPLLFAALLLASACQRQVPAAASIPATADCIDASKVRADAMCTMQYDPVCGCDGKTYSNACVASNAGVRTFTKGPCPEVSPK</sequence>
<dbReference type="InterPro" id="IPR002350">
    <property type="entry name" value="Kazal_dom"/>
</dbReference>
<feature type="domain" description="Kazal-like" evidence="2">
    <location>
        <begin position="27"/>
        <end position="81"/>
    </location>
</feature>
<dbReference type="SUPFAM" id="SSF100895">
    <property type="entry name" value="Kazal-type serine protease inhibitors"/>
    <property type="match status" value="1"/>
</dbReference>
<keyword evidence="1" id="KW-0732">Signal</keyword>
<evidence type="ECO:0000313" key="4">
    <source>
        <dbReference type="Proteomes" id="UP000597617"/>
    </source>
</evidence>
<dbReference type="InterPro" id="IPR036058">
    <property type="entry name" value="Kazal_dom_sf"/>
</dbReference>
<dbReference type="Proteomes" id="UP000597617">
    <property type="component" value="Unassembled WGS sequence"/>
</dbReference>
<feature type="signal peptide" evidence="1">
    <location>
        <begin position="1"/>
        <end position="19"/>
    </location>
</feature>
<dbReference type="Pfam" id="PF00050">
    <property type="entry name" value="Kazal_1"/>
    <property type="match status" value="1"/>
</dbReference>
<evidence type="ECO:0000313" key="3">
    <source>
        <dbReference type="EMBL" id="MBF9236692.1"/>
    </source>
</evidence>
<dbReference type="PROSITE" id="PS51257">
    <property type="entry name" value="PROKAR_LIPOPROTEIN"/>
    <property type="match status" value="1"/>
</dbReference>
<dbReference type="EMBL" id="JADQDQ010000002">
    <property type="protein sequence ID" value="MBF9236692.1"/>
    <property type="molecule type" value="Genomic_DNA"/>
</dbReference>
<dbReference type="RefSeq" id="WP_196281077.1">
    <property type="nucleotide sequence ID" value="NZ_JADQDQ010000002.1"/>
</dbReference>
<keyword evidence="4" id="KW-1185">Reference proteome</keyword>
<proteinExistence type="predicted"/>
<gene>
    <name evidence="3" type="ORF">I2I05_04730</name>
</gene>
<accession>A0ABS0IEC5</accession>
<evidence type="ECO:0000259" key="2">
    <source>
        <dbReference type="PROSITE" id="PS51465"/>
    </source>
</evidence>
<dbReference type="SMART" id="SM00280">
    <property type="entry name" value="KAZAL"/>
    <property type="match status" value="1"/>
</dbReference>